<gene>
    <name evidence="2" type="ORF">J3998_01070</name>
</gene>
<evidence type="ECO:0000313" key="2">
    <source>
        <dbReference type="EMBL" id="MBO1926154.1"/>
    </source>
</evidence>
<dbReference type="Proteomes" id="UP000664835">
    <property type="component" value="Unassembled WGS sequence"/>
</dbReference>
<dbReference type="InterPro" id="IPR003607">
    <property type="entry name" value="HD/PDEase_dom"/>
</dbReference>
<dbReference type="SMART" id="SM00471">
    <property type="entry name" value="HDc"/>
    <property type="match status" value="1"/>
</dbReference>
<accession>A0ABS3Q2I0</accession>
<dbReference type="RefSeq" id="WP_208146552.1">
    <property type="nucleotide sequence ID" value="NZ_JAGETV010000001.1"/>
</dbReference>
<dbReference type="Gene3D" id="1.10.3210.40">
    <property type="match status" value="1"/>
</dbReference>
<name>A0ABS3Q2I0_9GAMM</name>
<evidence type="ECO:0000259" key="1">
    <source>
        <dbReference type="SMART" id="SM00471"/>
    </source>
</evidence>
<dbReference type="Pfam" id="PF07514">
    <property type="entry name" value="TraI_2"/>
    <property type="match status" value="1"/>
</dbReference>
<reference evidence="2 3" key="1">
    <citation type="submission" date="2021-03" db="EMBL/GenBank/DDBJ databases">
        <title>Thiomicrorhabdus sp.nov.,novel sulfur-oxidizing bacteria isolated from coastal sediment.</title>
        <authorList>
            <person name="Liu X."/>
        </authorList>
    </citation>
    <scope>NUCLEOTIDE SEQUENCE [LARGE SCALE GENOMIC DNA]</scope>
    <source>
        <strain evidence="2 3">6S2-11</strain>
    </source>
</reference>
<proteinExistence type="predicted"/>
<protein>
    <submittedName>
        <fullName evidence="2">TraI domain-containing protein</fullName>
    </submittedName>
</protein>
<dbReference type="InterPro" id="IPR011119">
    <property type="entry name" value="Unchr_helicase_relaxase_TraI"/>
</dbReference>
<feature type="domain" description="HD/PDEase" evidence="1">
    <location>
        <begin position="159"/>
        <end position="284"/>
    </location>
</feature>
<evidence type="ECO:0000313" key="3">
    <source>
        <dbReference type="Proteomes" id="UP000664835"/>
    </source>
</evidence>
<dbReference type="SUPFAM" id="SSF109604">
    <property type="entry name" value="HD-domain/PDEase-like"/>
    <property type="match status" value="1"/>
</dbReference>
<dbReference type="CDD" id="cd00077">
    <property type="entry name" value="HDc"/>
    <property type="match status" value="1"/>
</dbReference>
<sequence length="308" mass="35307">MINLPMMAPASMQNGQHKTILGSLMKVSVNAQPNQPTQYSCLILLESSEQVVFQVTEAFFIQFQQLTLQEDHTIFAWLKFDWQSQVIDWRILQAPLSFKELWPVYQSCYQFELLERLIRFGNFLTGEAAKTFFWNCFRQTEFMKKFVAVPASKSHHHSVPSGLLEHSLECLQTAYKNLPAGMSLNERELTLLAALFHDAGKVFTLDESSYTNLGYSVAHDSLNLMALAIPLAEFATQWKDGHDALVYLLSWTEKQGFCLYMGGYIIKLADQMSTNCNLRKVSFKDKPESYQFAFYQAGANQQKICRLN</sequence>
<dbReference type="EMBL" id="JAGETV010000001">
    <property type="protein sequence ID" value="MBO1926154.1"/>
    <property type="molecule type" value="Genomic_DNA"/>
</dbReference>
<comment type="caution">
    <text evidence="2">The sequence shown here is derived from an EMBL/GenBank/DDBJ whole genome shotgun (WGS) entry which is preliminary data.</text>
</comment>
<organism evidence="2 3">
    <name type="scientific">Thiomicrorhabdus marina</name>
    <dbReference type="NCBI Taxonomy" id="2818442"/>
    <lineage>
        <taxon>Bacteria</taxon>
        <taxon>Pseudomonadati</taxon>
        <taxon>Pseudomonadota</taxon>
        <taxon>Gammaproteobacteria</taxon>
        <taxon>Thiotrichales</taxon>
        <taxon>Piscirickettsiaceae</taxon>
        <taxon>Thiomicrorhabdus</taxon>
    </lineage>
</organism>
<keyword evidence="3" id="KW-1185">Reference proteome</keyword>